<keyword evidence="6" id="KW-1185">Reference proteome</keyword>
<feature type="binding site" evidence="4">
    <location>
        <position position="275"/>
    </location>
    <ligand>
        <name>Fe cation</name>
        <dbReference type="ChEBI" id="CHEBI:24875"/>
        <note>catalytic</note>
    </ligand>
</feature>
<evidence type="ECO:0000256" key="2">
    <source>
        <dbReference type="ARBA" id="ARBA00022723"/>
    </source>
</evidence>
<reference evidence="6" key="1">
    <citation type="submission" date="2020-10" db="EMBL/GenBank/DDBJ databases">
        <title>Genome-based taxonomic classification of the species Anabaenopsis elenkinii.</title>
        <authorList>
            <person name="Delbaje E."/>
            <person name="Andreote A.P.D."/>
            <person name="Pellegrinetti T.A."/>
            <person name="Cruz R.B."/>
            <person name="Branco L.H.Z."/>
            <person name="Fiore M.F."/>
        </authorList>
    </citation>
    <scope>NUCLEOTIDE SEQUENCE [LARGE SCALE GENOMIC DNA]</scope>
    <source>
        <strain evidence="6">CCIBt3563</strain>
    </source>
</reference>
<dbReference type="AlphaFoldDB" id="A0A7S6U287"/>
<organism evidence="5 6">
    <name type="scientific">Anabaenopsis elenkinii CCIBt3563</name>
    <dbReference type="NCBI Taxonomy" id="2779889"/>
    <lineage>
        <taxon>Bacteria</taxon>
        <taxon>Bacillati</taxon>
        <taxon>Cyanobacteriota</taxon>
        <taxon>Cyanophyceae</taxon>
        <taxon>Nostocales</taxon>
        <taxon>Nodulariaceae</taxon>
        <taxon>Anabaenopsis</taxon>
    </lineage>
</organism>
<evidence type="ECO:0000256" key="1">
    <source>
        <dbReference type="ARBA" id="ARBA00006787"/>
    </source>
</evidence>
<accession>A0A7S6U287</accession>
<dbReference type="PANTHER" id="PTHR10543">
    <property type="entry name" value="BETA-CAROTENE DIOXYGENASE"/>
    <property type="match status" value="1"/>
</dbReference>
<dbReference type="PANTHER" id="PTHR10543:SF142">
    <property type="entry name" value="OS06G0162550 PROTEIN"/>
    <property type="match status" value="1"/>
</dbReference>
<dbReference type="KEGG" id="aee:IM676_17885"/>
<keyword evidence="2 4" id="KW-0479">Metal-binding</keyword>
<sequence length="463" mass="52032">MTITLNPYLNHNFAPVQTEITTDTLKVIGELPPNLSGMFVRNGPNPQWSPMGQYHWFDGDGMLHGVTINNGQATYCNRYVRTKGWEIEHKAGKAIWSGFLSPPQLDNPHGAYKNTANTALVWHAGQMLALNEGGAPHAIKLPNLQTIGEYTYNSKLVSAFTAHPKVDPKTGEMMFFGYSFTPPYLQYSIVDPTGEIVRTVPIDLPMAVMMHDFAITQNYTIFMDLPLTFSMARMQRGEPGLMFESHRPSRFGILPRHGDNSNIRWFESSPCYIFHTLNAYENQEEIVLIACRMNSTTVLKANDSPTQPEADIPRLYRWRFNLSTGKAQEEMLDNIPVEFPRINENFLGQTTQYGYAGRMAASPLPLFDGIIKYDLKNHTSETHEFGSGRYGGEPVFAPSLDATNEDDGWLMTFVYDEPSATSELVIVNAQDVSAPPIARVLIPQRVPYGFHGTWVAHRTQGWG</sequence>
<dbReference type="InterPro" id="IPR004294">
    <property type="entry name" value="Carotenoid_Oase"/>
</dbReference>
<gene>
    <name evidence="5" type="ORF">IM676_17885</name>
</gene>
<name>A0A7S6U287_9CYAN</name>
<dbReference type="Proteomes" id="UP000593846">
    <property type="component" value="Chromosome"/>
</dbReference>
<dbReference type="RefSeq" id="WP_200988134.1">
    <property type="nucleotide sequence ID" value="NZ_CP063311.1"/>
</dbReference>
<dbReference type="GO" id="GO:0046872">
    <property type="term" value="F:metal ion binding"/>
    <property type="evidence" value="ECO:0007669"/>
    <property type="project" value="UniProtKB-KW"/>
</dbReference>
<comment type="cofactor">
    <cofactor evidence="4">
        <name>Fe(2+)</name>
        <dbReference type="ChEBI" id="CHEBI:29033"/>
    </cofactor>
    <text evidence="4">Binds 1 Fe(2+) ion per subunit.</text>
</comment>
<feature type="binding site" evidence="4">
    <location>
        <position position="451"/>
    </location>
    <ligand>
        <name>Fe cation</name>
        <dbReference type="ChEBI" id="CHEBI:24875"/>
        <note>catalytic</note>
    </ligand>
</feature>
<evidence type="ECO:0000256" key="3">
    <source>
        <dbReference type="ARBA" id="ARBA00023004"/>
    </source>
</evidence>
<protein>
    <submittedName>
        <fullName evidence="5">Carotenoid oxygenase family protein</fullName>
    </submittedName>
</protein>
<evidence type="ECO:0000313" key="6">
    <source>
        <dbReference type="Proteomes" id="UP000593846"/>
    </source>
</evidence>
<dbReference type="GO" id="GO:0016121">
    <property type="term" value="P:carotene catabolic process"/>
    <property type="evidence" value="ECO:0007669"/>
    <property type="project" value="TreeGrafter"/>
</dbReference>
<feature type="binding site" evidence="4">
    <location>
        <position position="211"/>
    </location>
    <ligand>
        <name>Fe cation</name>
        <dbReference type="ChEBI" id="CHEBI:24875"/>
        <note>catalytic</note>
    </ligand>
</feature>
<keyword evidence="3 4" id="KW-0408">Iron</keyword>
<dbReference type="Pfam" id="PF03055">
    <property type="entry name" value="RPE65"/>
    <property type="match status" value="1"/>
</dbReference>
<proteinExistence type="inferred from homology"/>
<comment type="similarity">
    <text evidence="1">Belongs to the carotenoid oxygenase family.</text>
</comment>
<dbReference type="EMBL" id="CP063311">
    <property type="protein sequence ID" value="QOV22510.1"/>
    <property type="molecule type" value="Genomic_DNA"/>
</dbReference>
<dbReference type="GO" id="GO:0010436">
    <property type="term" value="F:carotenoid dioxygenase activity"/>
    <property type="evidence" value="ECO:0007669"/>
    <property type="project" value="TreeGrafter"/>
</dbReference>
<feature type="binding site" evidence="4">
    <location>
        <position position="163"/>
    </location>
    <ligand>
        <name>Fe cation</name>
        <dbReference type="ChEBI" id="CHEBI:24875"/>
        <note>catalytic</note>
    </ligand>
</feature>
<evidence type="ECO:0000256" key="4">
    <source>
        <dbReference type="PIRSR" id="PIRSR604294-1"/>
    </source>
</evidence>
<evidence type="ECO:0000313" key="5">
    <source>
        <dbReference type="EMBL" id="QOV22510.1"/>
    </source>
</evidence>